<dbReference type="Proteomes" id="UP000054018">
    <property type="component" value="Unassembled WGS sequence"/>
</dbReference>
<protein>
    <recommendedName>
        <fullName evidence="5">Nephrocystin 3-like N-terminal domain-containing protein</fullName>
    </recommendedName>
</protein>
<dbReference type="InterPro" id="IPR019775">
    <property type="entry name" value="WD40_repeat_CS"/>
</dbReference>
<dbReference type="PROSITE" id="PS50082">
    <property type="entry name" value="WD_REPEATS_2"/>
    <property type="match status" value="2"/>
</dbReference>
<dbReference type="AlphaFoldDB" id="A0A0C9ZB89"/>
<dbReference type="Gene3D" id="3.40.50.300">
    <property type="entry name" value="P-loop containing nucleotide triphosphate hydrolases"/>
    <property type="match status" value="1"/>
</dbReference>
<sequence>MVADDIDAALRAFEPIKPIPRAGEIAVDVVGQADTTVIGLQDSIDTYLKPLKLFNSVVTTIANVRLSFRYLSCNLHCTQVHPYAQVALGVLTAASQLIIAQANLDYAVKQLLEKVGSVYAFLSEDETIKKMDSMRDPLAKIARVISACAQFIKDYSETTNFWKRLRKNIMRETQITVSNYSKTLDELMQQYRDCQTRDIQINMYHVVEDHNIEGMAYAGGAGLNTMKKCLESTRREILEDIINWINDASPDAPCILWLHGQAGRGKSAIAHTVASWFKDMGGLGSCFCFARGRQGEHREEKMLTTIARDLAGHYPAFRRALAHALAEDHTLKTTPDLLQQWQKLILEPLSKAKGAIVGNVVVVIDALDESGQDLSRKEILSLLASTEAASLRNLRVLLTSRALPDIEGALGGAKHIKATCLDNVPAESVQRDVTLFVSKELGDLKEIGPMEIQQIAEKSNGLFEWARLACQFLNPNAFGQTVEEQFKDLIAIPSGEGKELLDGMYTAILESVVPKSGKQFRRFCSVMRQLLMMLEPLPMTELNHMRNLFPDEDEHYDVAIVLRFMTPVLRGIGDHTSPVQPLHGSFYDFLADRSRNEAYFIDTSNHHDLAYASLQVLGRELCFNICGLESSYLSNSQVADLAERIKKNISPRLSYSCKFWAKHLEVSQFDLAIAASVQVIMESERVLFWLEILSLIGALGGADGSLTSLVRWLEVSMQTTSVLAIDGLRLVQNFFTAITCSTPHLYLSALPLSPHSSFLGRILVPKFSHLVEIAQGGLKDWPATQFILQGHVDNVTSVAFSPDGNRIVIVSGSRDQTVRVWDAQSGDQIGSPLQGHTDSVTSVAFSPDGNRIVSGSEDEIVRVWDAKSGDQIGKPLEGHTSHLTSVELSPDGTISASGISVPTPTTLHPINYGKHPICLQIYPCHND</sequence>
<accession>A0A0C9ZB89</accession>
<name>A0A0C9ZB89_9AGAM</name>
<dbReference type="SMART" id="SM00320">
    <property type="entry name" value="WD40"/>
    <property type="match status" value="2"/>
</dbReference>
<feature type="repeat" description="WD" evidence="3">
    <location>
        <begin position="788"/>
        <end position="831"/>
    </location>
</feature>
<dbReference type="InterPro" id="IPR015943">
    <property type="entry name" value="WD40/YVTN_repeat-like_dom_sf"/>
</dbReference>
<dbReference type="PROSITE" id="PS00678">
    <property type="entry name" value="WD_REPEATS_1"/>
    <property type="match status" value="2"/>
</dbReference>
<feature type="repeat" description="WD" evidence="3">
    <location>
        <begin position="833"/>
        <end position="874"/>
    </location>
</feature>
<dbReference type="InterPro" id="IPR056884">
    <property type="entry name" value="NPHP3-like_N"/>
</dbReference>
<keyword evidence="4" id="KW-0175">Coiled coil</keyword>
<dbReference type="STRING" id="765257.A0A0C9ZB89"/>
<dbReference type="InterPro" id="IPR027417">
    <property type="entry name" value="P-loop_NTPase"/>
</dbReference>
<dbReference type="PANTHER" id="PTHR10039:SF14">
    <property type="entry name" value="NACHT DOMAIN-CONTAINING PROTEIN"/>
    <property type="match status" value="1"/>
</dbReference>
<dbReference type="Gene3D" id="2.130.10.10">
    <property type="entry name" value="YVTN repeat-like/Quinoprotein amine dehydrogenase"/>
    <property type="match status" value="1"/>
</dbReference>
<feature type="coiled-coil region" evidence="4">
    <location>
        <begin position="170"/>
        <end position="197"/>
    </location>
</feature>
<keyword evidence="1 3" id="KW-0853">WD repeat</keyword>
<evidence type="ECO:0000256" key="2">
    <source>
        <dbReference type="ARBA" id="ARBA00022737"/>
    </source>
</evidence>
<evidence type="ECO:0000313" key="7">
    <source>
        <dbReference type="Proteomes" id="UP000054018"/>
    </source>
</evidence>
<evidence type="ECO:0000256" key="4">
    <source>
        <dbReference type="SAM" id="Coils"/>
    </source>
</evidence>
<dbReference type="OrthoDB" id="2691691at2759"/>
<dbReference type="Pfam" id="PF00400">
    <property type="entry name" value="WD40"/>
    <property type="match status" value="2"/>
</dbReference>
<dbReference type="InterPro" id="IPR001680">
    <property type="entry name" value="WD40_rpt"/>
</dbReference>
<dbReference type="InterPro" id="IPR036322">
    <property type="entry name" value="WD40_repeat_dom_sf"/>
</dbReference>
<organism evidence="6 7">
    <name type="scientific">Pisolithus microcarpus 441</name>
    <dbReference type="NCBI Taxonomy" id="765257"/>
    <lineage>
        <taxon>Eukaryota</taxon>
        <taxon>Fungi</taxon>
        <taxon>Dikarya</taxon>
        <taxon>Basidiomycota</taxon>
        <taxon>Agaricomycotina</taxon>
        <taxon>Agaricomycetes</taxon>
        <taxon>Agaricomycetidae</taxon>
        <taxon>Boletales</taxon>
        <taxon>Sclerodermatineae</taxon>
        <taxon>Pisolithaceae</taxon>
        <taxon>Pisolithus</taxon>
    </lineage>
</organism>
<reference evidence="7" key="2">
    <citation type="submission" date="2015-01" db="EMBL/GenBank/DDBJ databases">
        <title>Evolutionary Origins and Diversification of the Mycorrhizal Mutualists.</title>
        <authorList>
            <consortium name="DOE Joint Genome Institute"/>
            <consortium name="Mycorrhizal Genomics Consortium"/>
            <person name="Kohler A."/>
            <person name="Kuo A."/>
            <person name="Nagy L.G."/>
            <person name="Floudas D."/>
            <person name="Copeland A."/>
            <person name="Barry K.W."/>
            <person name="Cichocki N."/>
            <person name="Veneault-Fourrey C."/>
            <person name="LaButti K."/>
            <person name="Lindquist E.A."/>
            <person name="Lipzen A."/>
            <person name="Lundell T."/>
            <person name="Morin E."/>
            <person name="Murat C."/>
            <person name="Riley R."/>
            <person name="Ohm R."/>
            <person name="Sun H."/>
            <person name="Tunlid A."/>
            <person name="Henrissat B."/>
            <person name="Grigoriev I.V."/>
            <person name="Hibbett D.S."/>
            <person name="Martin F."/>
        </authorList>
    </citation>
    <scope>NUCLEOTIDE SEQUENCE [LARGE SCALE GENOMIC DNA]</scope>
    <source>
        <strain evidence="7">441</strain>
    </source>
</reference>
<keyword evidence="7" id="KW-1185">Reference proteome</keyword>
<dbReference type="HOGENOM" id="CLU_000288_6_0_1"/>
<dbReference type="SUPFAM" id="SSF52540">
    <property type="entry name" value="P-loop containing nucleoside triphosphate hydrolases"/>
    <property type="match status" value="1"/>
</dbReference>
<evidence type="ECO:0000256" key="1">
    <source>
        <dbReference type="ARBA" id="ARBA00022574"/>
    </source>
</evidence>
<evidence type="ECO:0000256" key="3">
    <source>
        <dbReference type="PROSITE-ProRule" id="PRU00221"/>
    </source>
</evidence>
<dbReference type="PANTHER" id="PTHR10039">
    <property type="entry name" value="AMELOGENIN"/>
    <property type="match status" value="1"/>
</dbReference>
<feature type="domain" description="Nephrocystin 3-like N-terminal" evidence="5">
    <location>
        <begin position="240"/>
        <end position="401"/>
    </location>
</feature>
<gene>
    <name evidence="6" type="ORF">PISMIDRAFT_107034</name>
</gene>
<dbReference type="PROSITE" id="PS50294">
    <property type="entry name" value="WD_REPEATS_REGION"/>
    <property type="match status" value="2"/>
</dbReference>
<dbReference type="SUPFAM" id="SSF50978">
    <property type="entry name" value="WD40 repeat-like"/>
    <property type="match status" value="1"/>
</dbReference>
<evidence type="ECO:0000313" key="6">
    <source>
        <dbReference type="EMBL" id="KIK19762.1"/>
    </source>
</evidence>
<reference evidence="6 7" key="1">
    <citation type="submission" date="2014-04" db="EMBL/GenBank/DDBJ databases">
        <authorList>
            <consortium name="DOE Joint Genome Institute"/>
            <person name="Kuo A."/>
            <person name="Kohler A."/>
            <person name="Costa M.D."/>
            <person name="Nagy L.G."/>
            <person name="Floudas D."/>
            <person name="Copeland A."/>
            <person name="Barry K.W."/>
            <person name="Cichocki N."/>
            <person name="Veneault-Fourrey C."/>
            <person name="LaButti K."/>
            <person name="Lindquist E.A."/>
            <person name="Lipzen A."/>
            <person name="Lundell T."/>
            <person name="Morin E."/>
            <person name="Murat C."/>
            <person name="Sun H."/>
            <person name="Tunlid A."/>
            <person name="Henrissat B."/>
            <person name="Grigoriev I.V."/>
            <person name="Hibbett D.S."/>
            <person name="Martin F."/>
            <person name="Nordberg H.P."/>
            <person name="Cantor M.N."/>
            <person name="Hua S.X."/>
        </authorList>
    </citation>
    <scope>NUCLEOTIDE SEQUENCE [LARGE SCALE GENOMIC DNA]</scope>
    <source>
        <strain evidence="6 7">441</strain>
    </source>
</reference>
<keyword evidence="2" id="KW-0677">Repeat</keyword>
<dbReference type="Pfam" id="PF24883">
    <property type="entry name" value="NPHP3_N"/>
    <property type="match status" value="1"/>
</dbReference>
<evidence type="ECO:0000259" key="5">
    <source>
        <dbReference type="Pfam" id="PF24883"/>
    </source>
</evidence>
<proteinExistence type="predicted"/>
<dbReference type="EMBL" id="KN833779">
    <property type="protein sequence ID" value="KIK19762.1"/>
    <property type="molecule type" value="Genomic_DNA"/>
</dbReference>